<dbReference type="GO" id="GO:0015627">
    <property type="term" value="C:type II protein secretion system complex"/>
    <property type="evidence" value="ECO:0007669"/>
    <property type="project" value="TreeGrafter"/>
</dbReference>
<dbReference type="Gene3D" id="1.10.150.320">
    <property type="entry name" value="Photosystem II 12 kDa extrinsic protein"/>
    <property type="match status" value="1"/>
</dbReference>
<evidence type="ECO:0000313" key="3">
    <source>
        <dbReference type="Proteomes" id="UP000260823"/>
    </source>
</evidence>
<accession>A0A3E2NM73</accession>
<dbReference type="Gene3D" id="1.10.150.280">
    <property type="entry name" value="AF1531-like domain"/>
    <property type="match status" value="1"/>
</dbReference>
<dbReference type="AlphaFoldDB" id="A0A3E2NM73"/>
<proteinExistence type="predicted"/>
<evidence type="ECO:0008006" key="4">
    <source>
        <dbReference type="Google" id="ProtNLM"/>
    </source>
</evidence>
<dbReference type="InterPro" id="IPR010994">
    <property type="entry name" value="RuvA_2-like"/>
</dbReference>
<dbReference type="PANTHER" id="PTHR21180">
    <property type="entry name" value="ENDONUCLEASE/EXONUCLEASE/PHOSPHATASE FAMILY DOMAIN-CONTAINING PROTEIN 1"/>
    <property type="match status" value="1"/>
</dbReference>
<sequence>MKAQVKDQLSLTKKEWNGMIVLIVLIILVLAAPYAYQWFHKDSTINPNEFKAALAALENSNANNFDATKTTYSAGTLFKFNPNHLSAEKWRALGLSEKQVNTITNYEAKGGRFYKTEDFKTIYGLSDSDFKRLSPYIDLPSYKSARVKVLELNSADSAHLTSVSGIGPAFARRIVYYRERLGGFVDKDQLKEVTGIDDLKYMEIKDQLTVNAARIRKININTIAFDKLRLMPYLNYKQVNAIIEYRNQHGAYASINDLKDIPILTEEILRKIEPYLSY</sequence>
<gene>
    <name evidence="2" type="ORF">DYU05_15645</name>
</gene>
<keyword evidence="1" id="KW-0472">Membrane</keyword>
<dbReference type="RefSeq" id="WP_117384088.1">
    <property type="nucleotide sequence ID" value="NZ_QWDE01000003.1"/>
</dbReference>
<dbReference type="OrthoDB" id="981124at2"/>
<keyword evidence="3" id="KW-1185">Reference proteome</keyword>
<evidence type="ECO:0000256" key="1">
    <source>
        <dbReference type="SAM" id="Phobius"/>
    </source>
</evidence>
<comment type="caution">
    <text evidence="2">The sequence shown here is derived from an EMBL/GenBank/DDBJ whole genome shotgun (WGS) entry which is preliminary data.</text>
</comment>
<dbReference type="EMBL" id="QWDE01000003">
    <property type="protein sequence ID" value="RFZ82062.1"/>
    <property type="molecule type" value="Genomic_DNA"/>
</dbReference>
<dbReference type="Pfam" id="PF12836">
    <property type="entry name" value="HHH_3"/>
    <property type="match status" value="2"/>
</dbReference>
<dbReference type="Proteomes" id="UP000260823">
    <property type="component" value="Unassembled WGS sequence"/>
</dbReference>
<name>A0A3E2NM73_9SPHI</name>
<feature type="transmembrane region" description="Helical" evidence="1">
    <location>
        <begin position="20"/>
        <end position="39"/>
    </location>
</feature>
<keyword evidence="1" id="KW-1133">Transmembrane helix</keyword>
<keyword evidence="1" id="KW-0812">Transmembrane</keyword>
<dbReference type="PANTHER" id="PTHR21180:SF32">
    <property type="entry name" value="ENDONUCLEASE_EXONUCLEASE_PHOSPHATASE FAMILY DOMAIN-CONTAINING PROTEIN 1"/>
    <property type="match status" value="1"/>
</dbReference>
<dbReference type="InterPro" id="IPR051675">
    <property type="entry name" value="Endo/Exo/Phosphatase_dom_1"/>
</dbReference>
<organism evidence="2 3">
    <name type="scientific">Mucilaginibacter terrenus</name>
    <dbReference type="NCBI Taxonomy" id="2482727"/>
    <lineage>
        <taxon>Bacteria</taxon>
        <taxon>Pseudomonadati</taxon>
        <taxon>Bacteroidota</taxon>
        <taxon>Sphingobacteriia</taxon>
        <taxon>Sphingobacteriales</taxon>
        <taxon>Sphingobacteriaceae</taxon>
        <taxon>Mucilaginibacter</taxon>
    </lineage>
</organism>
<protein>
    <recommendedName>
        <fullName evidence="4">Helix-hairpin-helix domain-containing protein</fullName>
    </recommendedName>
</protein>
<evidence type="ECO:0000313" key="2">
    <source>
        <dbReference type="EMBL" id="RFZ82062.1"/>
    </source>
</evidence>
<reference evidence="2 3" key="1">
    <citation type="submission" date="2018-08" db="EMBL/GenBank/DDBJ databases">
        <title>Mucilaginibacter terrae sp. nov., isolated from manganese diggings.</title>
        <authorList>
            <person name="Huang Y."/>
            <person name="Zhou Z."/>
        </authorList>
    </citation>
    <scope>NUCLEOTIDE SEQUENCE [LARGE SCALE GENOMIC DNA]</scope>
    <source>
        <strain evidence="2 3">ZH6</strain>
    </source>
</reference>
<dbReference type="GO" id="GO:0015628">
    <property type="term" value="P:protein secretion by the type II secretion system"/>
    <property type="evidence" value="ECO:0007669"/>
    <property type="project" value="TreeGrafter"/>
</dbReference>
<dbReference type="SUPFAM" id="SSF47781">
    <property type="entry name" value="RuvA domain 2-like"/>
    <property type="match status" value="3"/>
</dbReference>